<dbReference type="GO" id="GO:0043138">
    <property type="term" value="F:3'-5' DNA helicase activity"/>
    <property type="evidence" value="ECO:0007669"/>
    <property type="project" value="InterPro"/>
</dbReference>
<dbReference type="Pfam" id="PF16124">
    <property type="entry name" value="RecQ_Zn_bind"/>
    <property type="match status" value="1"/>
</dbReference>
<gene>
    <name evidence="3" type="ORF">AVDCRST_MAG93-6532</name>
</gene>
<dbReference type="InterPro" id="IPR036388">
    <property type="entry name" value="WH-like_DNA-bd_sf"/>
</dbReference>
<organism evidence="3">
    <name type="scientific">uncultured Chloroflexia bacterium</name>
    <dbReference type="NCBI Taxonomy" id="1672391"/>
    <lineage>
        <taxon>Bacteria</taxon>
        <taxon>Bacillati</taxon>
        <taxon>Chloroflexota</taxon>
        <taxon>Chloroflexia</taxon>
        <taxon>environmental samples</taxon>
    </lineage>
</organism>
<evidence type="ECO:0000259" key="2">
    <source>
        <dbReference type="Pfam" id="PF16124"/>
    </source>
</evidence>
<name>A0A6J4LSP4_9CHLR</name>
<dbReference type="GO" id="GO:0006260">
    <property type="term" value="P:DNA replication"/>
    <property type="evidence" value="ECO:0007669"/>
    <property type="project" value="InterPro"/>
</dbReference>
<evidence type="ECO:0000313" key="3">
    <source>
        <dbReference type="EMBL" id="CAA9338862.1"/>
    </source>
</evidence>
<dbReference type="InterPro" id="IPR032284">
    <property type="entry name" value="RecQ_Zn-bd"/>
</dbReference>
<sequence length="285" mass="31255">MRELDETQIRVALGMLERVELVVRHFDMARTFRVTVVGTSEDDFWQQFVDVAELEIDRPRLIAPLDLAGALGIPLDEFETTLLQWSADGLLQIDSSPRDWLLELLPAPADTPARIEALLREYSTRQDARVEAMVGYAKGLSCRHQALAAHFGERLARCEDACDVCAGDAKAAYRRTDTTARHNAISSKDEAAAVTVVLRVLRDLPFAVGRTGVVRILNGSVESSIGPDRCADWGALSGWTKTATARLVDGLVEQGLLDRNLEGQFPVLELTSKGLKALQGAETAE</sequence>
<protein>
    <recommendedName>
        <fullName evidence="4">ATP-dependent DNA helicase RecQ zinc-binding domain-containing protein</fullName>
    </recommendedName>
</protein>
<feature type="domain" description="ATP-dependent DNA helicase RecQ zinc-binding" evidence="2">
    <location>
        <begin position="122"/>
        <end position="165"/>
    </location>
</feature>
<reference evidence="3" key="1">
    <citation type="submission" date="2020-02" db="EMBL/GenBank/DDBJ databases">
        <authorList>
            <person name="Meier V. D."/>
        </authorList>
    </citation>
    <scope>NUCLEOTIDE SEQUENCE</scope>
    <source>
        <strain evidence="3">AVDCRST_MAG93</strain>
    </source>
</reference>
<proteinExistence type="predicted"/>
<dbReference type="AlphaFoldDB" id="A0A6J4LSP4"/>
<evidence type="ECO:0000259" key="1">
    <source>
        <dbReference type="Pfam" id="PF09382"/>
    </source>
</evidence>
<dbReference type="EMBL" id="CADCTR010002202">
    <property type="protein sequence ID" value="CAA9338862.1"/>
    <property type="molecule type" value="Genomic_DNA"/>
</dbReference>
<dbReference type="SUPFAM" id="SSF46785">
    <property type="entry name" value="Winged helix' DNA-binding domain"/>
    <property type="match status" value="1"/>
</dbReference>
<dbReference type="GO" id="GO:0006281">
    <property type="term" value="P:DNA repair"/>
    <property type="evidence" value="ECO:0007669"/>
    <property type="project" value="InterPro"/>
</dbReference>
<dbReference type="Pfam" id="PF09382">
    <property type="entry name" value="RQC"/>
    <property type="match status" value="1"/>
</dbReference>
<feature type="domain" description="RQC" evidence="1">
    <location>
        <begin position="200"/>
        <end position="282"/>
    </location>
</feature>
<evidence type="ECO:0008006" key="4">
    <source>
        <dbReference type="Google" id="ProtNLM"/>
    </source>
</evidence>
<dbReference type="Gene3D" id="1.10.10.10">
    <property type="entry name" value="Winged helix-like DNA-binding domain superfamily/Winged helix DNA-binding domain"/>
    <property type="match status" value="1"/>
</dbReference>
<dbReference type="InterPro" id="IPR036390">
    <property type="entry name" value="WH_DNA-bd_sf"/>
</dbReference>
<dbReference type="InterPro" id="IPR018982">
    <property type="entry name" value="RQC_domain"/>
</dbReference>
<accession>A0A6J4LSP4</accession>